<name>A0A016SYG4_9BILA</name>
<organism evidence="1 2">
    <name type="scientific">Ancylostoma ceylanicum</name>
    <dbReference type="NCBI Taxonomy" id="53326"/>
    <lineage>
        <taxon>Eukaryota</taxon>
        <taxon>Metazoa</taxon>
        <taxon>Ecdysozoa</taxon>
        <taxon>Nematoda</taxon>
        <taxon>Chromadorea</taxon>
        <taxon>Rhabditida</taxon>
        <taxon>Rhabditina</taxon>
        <taxon>Rhabditomorpha</taxon>
        <taxon>Strongyloidea</taxon>
        <taxon>Ancylostomatidae</taxon>
        <taxon>Ancylostomatinae</taxon>
        <taxon>Ancylostoma</taxon>
    </lineage>
</organism>
<evidence type="ECO:0000313" key="1">
    <source>
        <dbReference type="EMBL" id="EYB95788.1"/>
    </source>
</evidence>
<sequence length="116" mass="13282">MSMIRLDQEKVESLSAFYPFTFSNISCHQWLNFQNFVCGMLSVFETVKYGEEVTTRKRLPTHNLITSLQVLGLALGEPRKCRLHPLLLKIIGTSVPESREAGKCETRRRRVGALVR</sequence>
<dbReference type="Proteomes" id="UP000024635">
    <property type="component" value="Unassembled WGS sequence"/>
</dbReference>
<protein>
    <submittedName>
        <fullName evidence="1">Uncharacterized protein</fullName>
    </submittedName>
</protein>
<comment type="caution">
    <text evidence="1">The sequence shown here is derived from an EMBL/GenBank/DDBJ whole genome shotgun (WGS) entry which is preliminary data.</text>
</comment>
<dbReference type="AlphaFoldDB" id="A0A016SYG4"/>
<evidence type="ECO:0000313" key="2">
    <source>
        <dbReference type="Proteomes" id="UP000024635"/>
    </source>
</evidence>
<proteinExistence type="predicted"/>
<gene>
    <name evidence="1" type="primary">Acey_s0156.g3147</name>
    <name evidence="1" type="ORF">Y032_0156g3147</name>
</gene>
<keyword evidence="2" id="KW-1185">Reference proteome</keyword>
<dbReference type="EMBL" id="JARK01001492">
    <property type="protein sequence ID" value="EYB95788.1"/>
    <property type="molecule type" value="Genomic_DNA"/>
</dbReference>
<reference evidence="2" key="1">
    <citation type="journal article" date="2015" name="Nat. Genet.">
        <title>The genome and transcriptome of the zoonotic hookworm Ancylostoma ceylanicum identify infection-specific gene families.</title>
        <authorList>
            <person name="Schwarz E.M."/>
            <person name="Hu Y."/>
            <person name="Antoshechkin I."/>
            <person name="Miller M.M."/>
            <person name="Sternberg P.W."/>
            <person name="Aroian R.V."/>
        </authorList>
    </citation>
    <scope>NUCLEOTIDE SEQUENCE</scope>
    <source>
        <strain evidence="2">HY135</strain>
    </source>
</reference>
<accession>A0A016SYG4</accession>